<dbReference type="RefSeq" id="WP_261617281.1">
    <property type="nucleotide sequence ID" value="NZ_JALIDZ010000008.1"/>
</dbReference>
<proteinExistence type="predicted"/>
<comment type="caution">
    <text evidence="6">The sequence shown here is derived from an EMBL/GenBank/DDBJ whole genome shotgun (WGS) entry which is preliminary data.</text>
</comment>
<name>A0AAW5R0A1_9HYPH</name>
<comment type="caution">
    <text evidence="2">Lacks conserved residue(s) required for the propagation of feature annotation.</text>
</comment>
<dbReference type="SUPFAM" id="SSF52172">
    <property type="entry name" value="CheY-like"/>
    <property type="match status" value="1"/>
</dbReference>
<organism evidence="6 7">
    <name type="scientific">Microbaculum marinisediminis</name>
    <dbReference type="NCBI Taxonomy" id="2931392"/>
    <lineage>
        <taxon>Bacteria</taxon>
        <taxon>Pseudomonadati</taxon>
        <taxon>Pseudomonadota</taxon>
        <taxon>Alphaproteobacteria</taxon>
        <taxon>Hyphomicrobiales</taxon>
        <taxon>Tepidamorphaceae</taxon>
        <taxon>Microbaculum</taxon>
    </lineage>
</organism>
<evidence type="ECO:0000313" key="7">
    <source>
        <dbReference type="Proteomes" id="UP001320898"/>
    </source>
</evidence>
<dbReference type="InterPro" id="IPR001789">
    <property type="entry name" value="Sig_transdc_resp-reg_receiver"/>
</dbReference>
<evidence type="ECO:0000256" key="3">
    <source>
        <dbReference type="SAM" id="MobiDB-lite"/>
    </source>
</evidence>
<dbReference type="Pfam" id="PF00196">
    <property type="entry name" value="GerE"/>
    <property type="match status" value="1"/>
</dbReference>
<feature type="domain" description="Response regulatory" evidence="5">
    <location>
        <begin position="27"/>
        <end position="147"/>
    </location>
</feature>
<feature type="region of interest" description="Disordered" evidence="3">
    <location>
        <begin position="1"/>
        <end position="20"/>
    </location>
</feature>
<evidence type="ECO:0000256" key="2">
    <source>
        <dbReference type="PROSITE-ProRule" id="PRU00169"/>
    </source>
</evidence>
<reference evidence="6 7" key="1">
    <citation type="submission" date="2022-04" db="EMBL/GenBank/DDBJ databases">
        <authorList>
            <person name="Ye Y.-Q."/>
            <person name="Du Z.-J."/>
        </authorList>
    </citation>
    <scope>NUCLEOTIDE SEQUENCE [LARGE SCALE GENOMIC DNA]</scope>
    <source>
        <strain evidence="6 7">A6E488</strain>
    </source>
</reference>
<feature type="domain" description="HTH luxR-type" evidence="4">
    <location>
        <begin position="173"/>
        <end position="238"/>
    </location>
</feature>
<dbReference type="InterPro" id="IPR016032">
    <property type="entry name" value="Sig_transdc_resp-reg_C-effctor"/>
</dbReference>
<dbReference type="PANTHER" id="PTHR45566:SF1">
    <property type="entry name" value="HTH-TYPE TRANSCRIPTIONAL REGULATOR YHJB-RELATED"/>
    <property type="match status" value="1"/>
</dbReference>
<dbReference type="PANTHER" id="PTHR45566">
    <property type="entry name" value="HTH-TYPE TRANSCRIPTIONAL REGULATOR YHJB-RELATED"/>
    <property type="match status" value="1"/>
</dbReference>
<feature type="compositionally biased region" description="Basic and acidic residues" evidence="3">
    <location>
        <begin position="1"/>
        <end position="11"/>
    </location>
</feature>
<dbReference type="Proteomes" id="UP001320898">
    <property type="component" value="Unassembled WGS sequence"/>
</dbReference>
<protein>
    <submittedName>
        <fullName evidence="6">Response regulator transcription factor</fullName>
    </submittedName>
</protein>
<keyword evidence="1" id="KW-0238">DNA-binding</keyword>
<dbReference type="PROSITE" id="PS50043">
    <property type="entry name" value="HTH_LUXR_2"/>
    <property type="match status" value="1"/>
</dbReference>
<dbReference type="PRINTS" id="PR00038">
    <property type="entry name" value="HTHLUXR"/>
</dbReference>
<dbReference type="InterPro" id="IPR011006">
    <property type="entry name" value="CheY-like_superfamily"/>
</dbReference>
<dbReference type="SUPFAM" id="SSF46894">
    <property type="entry name" value="C-terminal effector domain of the bipartite response regulators"/>
    <property type="match status" value="1"/>
</dbReference>
<dbReference type="InterPro" id="IPR051015">
    <property type="entry name" value="EvgA-like"/>
</dbReference>
<dbReference type="CDD" id="cd06170">
    <property type="entry name" value="LuxR_C_like"/>
    <property type="match status" value="1"/>
</dbReference>
<accession>A0AAW5R0A1</accession>
<dbReference type="Gene3D" id="3.40.50.2300">
    <property type="match status" value="1"/>
</dbReference>
<keyword evidence="7" id="KW-1185">Reference proteome</keyword>
<evidence type="ECO:0000259" key="5">
    <source>
        <dbReference type="PROSITE" id="PS50110"/>
    </source>
</evidence>
<dbReference type="GO" id="GO:0006355">
    <property type="term" value="P:regulation of DNA-templated transcription"/>
    <property type="evidence" value="ECO:0007669"/>
    <property type="project" value="InterPro"/>
</dbReference>
<dbReference type="PROSITE" id="PS50110">
    <property type="entry name" value="RESPONSE_REGULATORY"/>
    <property type="match status" value="1"/>
</dbReference>
<sequence length="247" mass="26980">MNVSNDEHLKDNGSAAQTEKDVRAEAPVLFVEPRTLLRQCFEECFRLSAAAARIVAIPDIAEWIRMADRQSLPSAVFLYVPATASVRSAIETVTEVFSDHDAVPPIIIVADNEDPAHVLDALDVGAKGYVPSSVSLEVAVEALHLVLAGGTYVPASALIASRHMAKDAAEASERSPNAFFTDRQHAVIEKLREGKPNKIIAYELNMRESTVKVHIRNLMRKLNATNRTQVAYLYQAMLSENSTGVGN</sequence>
<dbReference type="GO" id="GO:0003677">
    <property type="term" value="F:DNA binding"/>
    <property type="evidence" value="ECO:0007669"/>
    <property type="project" value="UniProtKB-KW"/>
</dbReference>
<dbReference type="SMART" id="SM00421">
    <property type="entry name" value="HTH_LUXR"/>
    <property type="match status" value="1"/>
</dbReference>
<dbReference type="GO" id="GO:0000160">
    <property type="term" value="P:phosphorelay signal transduction system"/>
    <property type="evidence" value="ECO:0007669"/>
    <property type="project" value="InterPro"/>
</dbReference>
<evidence type="ECO:0000256" key="1">
    <source>
        <dbReference type="ARBA" id="ARBA00023125"/>
    </source>
</evidence>
<evidence type="ECO:0000313" key="6">
    <source>
        <dbReference type="EMBL" id="MCT8973701.1"/>
    </source>
</evidence>
<evidence type="ECO:0000259" key="4">
    <source>
        <dbReference type="PROSITE" id="PS50043"/>
    </source>
</evidence>
<gene>
    <name evidence="6" type="ORF">MUB46_17695</name>
</gene>
<dbReference type="EMBL" id="JALIDZ010000008">
    <property type="protein sequence ID" value="MCT8973701.1"/>
    <property type="molecule type" value="Genomic_DNA"/>
</dbReference>
<dbReference type="AlphaFoldDB" id="A0AAW5R0A1"/>
<dbReference type="InterPro" id="IPR000792">
    <property type="entry name" value="Tscrpt_reg_LuxR_C"/>
</dbReference>
<dbReference type="PROSITE" id="PS00622">
    <property type="entry name" value="HTH_LUXR_1"/>
    <property type="match status" value="1"/>
</dbReference>